<evidence type="ECO:0000256" key="1">
    <source>
        <dbReference type="ARBA" id="ARBA00011073"/>
    </source>
</evidence>
<evidence type="ECO:0000256" key="2">
    <source>
        <dbReference type="ARBA" id="ARBA00022670"/>
    </source>
</evidence>
<keyword evidence="4 5" id="KW-0720">Serine protease</keyword>
<dbReference type="PROSITE" id="PS00138">
    <property type="entry name" value="SUBTILASE_SER"/>
    <property type="match status" value="1"/>
</dbReference>
<evidence type="ECO:0000259" key="8">
    <source>
        <dbReference type="Pfam" id="PF00082"/>
    </source>
</evidence>
<dbReference type="RefSeq" id="WP_263543662.1">
    <property type="nucleotide sequence ID" value="NZ_JAOVZO020000001.1"/>
</dbReference>
<dbReference type="PANTHER" id="PTHR43399:SF4">
    <property type="entry name" value="CELL WALL-ASSOCIATED PROTEASE"/>
    <property type="match status" value="1"/>
</dbReference>
<dbReference type="InterPro" id="IPR013783">
    <property type="entry name" value="Ig-like_fold"/>
</dbReference>
<evidence type="ECO:0000313" key="10">
    <source>
        <dbReference type="Proteomes" id="UP001139971"/>
    </source>
</evidence>
<protein>
    <submittedName>
        <fullName evidence="9">S8 family serine peptidase</fullName>
    </submittedName>
</protein>
<sequence>MKRHRLAAAISLLTAADIAGAATPRAVDAQPVESAALSDARIADPNRLLLRAGLIDPTVERVDYARTGAAADVASGRYALVQFDAGDTDARARLEKRGYRIVGYVPNHAYVVELGGAALDALRTDARVRWAGWYQPGMKLDPALYADRLASLARAPHGGYDIVVYGFAGVAAEALAGAAAKIAGANILLVSAHETLPSVRVNIQQAQLPALIRAMTGVEGVAHVGHYLQPEPFNAASIPTIQGNSTSTSASGTGTVGTPTPLWDHGIFGSGQIVAVSDSGVDANEAWFVALNKGAGTVAAITPSSSPLPPAVGPLFPDNKIVGYWVQPGATANDNTATCPGGNPTGYHGTHVAGTLAGDAAGTFGATTYVASTPTAANHELADGMAPNAQILVQDIGNDTTGCLAGGALNAMLTQTVRGGAYVHNASWGFASGGAYGGNDVEADRGLRDNEDLLFVVAAGNSGSAAGTTGSPGNAKNTLTVAALGHAGSTSVAGFSSRGPTDDGRRKPDIAAPGVSIVSAAGDSSTTATIEAPVESTKQGTSMASPTIAGNAVLARQFFADGWYPRGVRTVADAYKPSGMAMKAVLLNGTNAISATNWNSNSHGWGRAWLDSNLWFATTLAGGNDARRLRLFERTNAAGLRSGETHEYRIEAVAAGQELRATLAWYDAPSTLAAALALTNNLDLEVVGPTGTSYLGNVFASGVSTAGGTADVRNTVEQVRFTAPAAGAYTFRVKGASVPGDAGGNGASAVRQGYALAVSGAFGLPNPAAFPAPVPTAATTVGDTAQIAFTAAAGAQGFQLYRANGTCATAGAGDFRLVATGAASPLVDTAVYGGYAYAYKLRGVSGDVEGDASACIDHVSTAACALAPTFDRNGVAVTDTQGANCHVALAWSAGASNCPAQSLAYRITRDTSLAFAAPTTLAANHPVPSYDDTSVAFGTPYYYRVEAVDAGGNASAPGPVLATSAIGPNGLAGDAYRDDAETAIYALSRHPWHVSAAQASTAGGRSYFAGTEGSTYPANVCAAITTPSLRVPSGATLSFKARYDLEFEWDGMVMEISTDGGTTWTDLPPDGGYPSSFRQTVDNNACGFPTTQGAFSGVSTAANNADPGNGTAAAVFKPFARSLSAYAGQTVKIRWRLSTDGASEYEGAYLDDISLGGTVVDRLFSDGFDSGGMPACH</sequence>
<dbReference type="InterPro" id="IPR036852">
    <property type="entry name" value="Peptidase_S8/S53_dom_sf"/>
</dbReference>
<dbReference type="GO" id="GO:0004252">
    <property type="term" value="F:serine-type endopeptidase activity"/>
    <property type="evidence" value="ECO:0007669"/>
    <property type="project" value="UniProtKB-UniRule"/>
</dbReference>
<keyword evidence="2 5" id="KW-0645">Protease</keyword>
<dbReference type="Gene3D" id="2.60.120.380">
    <property type="match status" value="1"/>
</dbReference>
<dbReference type="SUPFAM" id="SSF49785">
    <property type="entry name" value="Galactose-binding domain-like"/>
    <property type="match status" value="1"/>
</dbReference>
<feature type="active site" description="Charge relay system" evidence="5">
    <location>
        <position position="542"/>
    </location>
</feature>
<dbReference type="PROSITE" id="PS00137">
    <property type="entry name" value="SUBTILASE_HIS"/>
    <property type="match status" value="1"/>
</dbReference>
<proteinExistence type="inferred from homology"/>
<dbReference type="GO" id="GO:0006508">
    <property type="term" value="P:proteolysis"/>
    <property type="evidence" value="ECO:0007669"/>
    <property type="project" value="UniProtKB-KW"/>
</dbReference>
<evidence type="ECO:0000256" key="3">
    <source>
        <dbReference type="ARBA" id="ARBA00022801"/>
    </source>
</evidence>
<evidence type="ECO:0000256" key="7">
    <source>
        <dbReference type="SAM" id="SignalP"/>
    </source>
</evidence>
<dbReference type="InterPro" id="IPR008979">
    <property type="entry name" value="Galactose-bd-like_sf"/>
</dbReference>
<dbReference type="EMBL" id="JAOVZO020000001">
    <property type="protein sequence ID" value="MDC8011316.1"/>
    <property type="molecule type" value="Genomic_DNA"/>
</dbReference>
<accession>A0A9X3YG01</accession>
<feature type="active site" description="Charge relay system" evidence="5">
    <location>
        <position position="348"/>
    </location>
</feature>
<feature type="chain" id="PRO_5040914234" evidence="7">
    <location>
        <begin position="22"/>
        <end position="1177"/>
    </location>
</feature>
<keyword evidence="3 5" id="KW-0378">Hydrolase</keyword>
<gene>
    <name evidence="9" type="ORF">OD750_002010</name>
</gene>
<dbReference type="Pfam" id="PF00082">
    <property type="entry name" value="Peptidase_S8"/>
    <property type="match status" value="1"/>
</dbReference>
<feature type="active site" description="Charge relay system" evidence="5">
    <location>
        <position position="278"/>
    </location>
</feature>
<dbReference type="InterPro" id="IPR034058">
    <property type="entry name" value="TagA/B/C/D_pept_dom"/>
</dbReference>
<evidence type="ECO:0000256" key="4">
    <source>
        <dbReference type="ARBA" id="ARBA00022825"/>
    </source>
</evidence>
<dbReference type="PANTHER" id="PTHR43399">
    <property type="entry name" value="SUBTILISIN-RELATED"/>
    <property type="match status" value="1"/>
</dbReference>
<feature type="signal peptide" evidence="7">
    <location>
        <begin position="1"/>
        <end position="21"/>
    </location>
</feature>
<dbReference type="InterPro" id="IPR000209">
    <property type="entry name" value="Peptidase_S8/S53_dom"/>
</dbReference>
<dbReference type="InterPro" id="IPR051048">
    <property type="entry name" value="Peptidase_S8/S53_subtilisin"/>
</dbReference>
<dbReference type="Gene3D" id="3.40.50.200">
    <property type="entry name" value="Peptidase S8/S53 domain"/>
    <property type="match status" value="1"/>
</dbReference>
<evidence type="ECO:0000256" key="5">
    <source>
        <dbReference type="PROSITE-ProRule" id="PRU01240"/>
    </source>
</evidence>
<evidence type="ECO:0000313" key="9">
    <source>
        <dbReference type="EMBL" id="MDC8011316.1"/>
    </source>
</evidence>
<keyword evidence="7" id="KW-0732">Signal</keyword>
<dbReference type="CDD" id="cd04842">
    <property type="entry name" value="Peptidases_S8_Kp43_protease"/>
    <property type="match status" value="1"/>
</dbReference>
<feature type="compositionally biased region" description="Basic and acidic residues" evidence="6">
    <location>
        <begin position="500"/>
        <end position="509"/>
    </location>
</feature>
<dbReference type="InterPro" id="IPR015500">
    <property type="entry name" value="Peptidase_S8_subtilisin-rel"/>
</dbReference>
<name>A0A9X3YG01_9GAMM</name>
<evidence type="ECO:0000256" key="6">
    <source>
        <dbReference type="SAM" id="MobiDB-lite"/>
    </source>
</evidence>
<feature type="region of interest" description="Disordered" evidence="6">
    <location>
        <begin position="491"/>
        <end position="511"/>
    </location>
</feature>
<dbReference type="InterPro" id="IPR023828">
    <property type="entry name" value="Peptidase_S8_Ser-AS"/>
</dbReference>
<feature type="domain" description="Peptidase S8/S53" evidence="8">
    <location>
        <begin position="269"/>
        <end position="606"/>
    </location>
</feature>
<reference evidence="9" key="1">
    <citation type="submission" date="2023-02" db="EMBL/GenBank/DDBJ databases">
        <title>Tahibacter soli sp. nov. isolated from soil.</title>
        <authorList>
            <person name="Baek J.H."/>
            <person name="Lee J.K."/>
            <person name="Choi D.G."/>
            <person name="Jeon C.O."/>
        </authorList>
    </citation>
    <scope>NUCLEOTIDE SEQUENCE</scope>
    <source>
        <strain evidence="9">BL</strain>
    </source>
</reference>
<dbReference type="PROSITE" id="PS51892">
    <property type="entry name" value="SUBTILASE"/>
    <property type="match status" value="1"/>
</dbReference>
<dbReference type="InterPro" id="IPR022398">
    <property type="entry name" value="Peptidase_S8_His-AS"/>
</dbReference>
<dbReference type="Gene3D" id="2.60.40.10">
    <property type="entry name" value="Immunoglobulins"/>
    <property type="match status" value="2"/>
</dbReference>
<keyword evidence="10" id="KW-1185">Reference proteome</keyword>
<dbReference type="Proteomes" id="UP001139971">
    <property type="component" value="Unassembled WGS sequence"/>
</dbReference>
<comment type="caution">
    <text evidence="9">The sequence shown here is derived from an EMBL/GenBank/DDBJ whole genome shotgun (WGS) entry which is preliminary data.</text>
</comment>
<comment type="similarity">
    <text evidence="1 5">Belongs to the peptidase S8 family.</text>
</comment>
<dbReference type="Pfam" id="PF20773">
    <property type="entry name" value="InhA-like_MAM"/>
    <property type="match status" value="1"/>
</dbReference>
<organism evidence="9 10">
    <name type="scientific">Tahibacter soli</name>
    <dbReference type="NCBI Taxonomy" id="2983605"/>
    <lineage>
        <taxon>Bacteria</taxon>
        <taxon>Pseudomonadati</taxon>
        <taxon>Pseudomonadota</taxon>
        <taxon>Gammaproteobacteria</taxon>
        <taxon>Lysobacterales</taxon>
        <taxon>Rhodanobacteraceae</taxon>
        <taxon>Tahibacter</taxon>
    </lineage>
</organism>
<dbReference type="PRINTS" id="PR00723">
    <property type="entry name" value="SUBTILISIN"/>
</dbReference>
<dbReference type="Gene3D" id="2.60.120.260">
    <property type="entry name" value="Galactose-binding domain-like"/>
    <property type="match status" value="1"/>
</dbReference>
<dbReference type="SUPFAM" id="SSF52743">
    <property type="entry name" value="Subtilisin-like"/>
    <property type="match status" value="1"/>
</dbReference>
<dbReference type="AlphaFoldDB" id="A0A9X3YG01"/>